<evidence type="ECO:0000313" key="1">
    <source>
        <dbReference type="EMBL" id="KAK7304156.1"/>
    </source>
</evidence>
<dbReference type="AlphaFoldDB" id="A0AAN9JUA1"/>
<organism evidence="1 2">
    <name type="scientific">Clitoria ternatea</name>
    <name type="common">Butterfly pea</name>
    <dbReference type="NCBI Taxonomy" id="43366"/>
    <lineage>
        <taxon>Eukaryota</taxon>
        <taxon>Viridiplantae</taxon>
        <taxon>Streptophyta</taxon>
        <taxon>Embryophyta</taxon>
        <taxon>Tracheophyta</taxon>
        <taxon>Spermatophyta</taxon>
        <taxon>Magnoliopsida</taxon>
        <taxon>eudicotyledons</taxon>
        <taxon>Gunneridae</taxon>
        <taxon>Pentapetalae</taxon>
        <taxon>rosids</taxon>
        <taxon>fabids</taxon>
        <taxon>Fabales</taxon>
        <taxon>Fabaceae</taxon>
        <taxon>Papilionoideae</taxon>
        <taxon>50 kb inversion clade</taxon>
        <taxon>NPAAA clade</taxon>
        <taxon>indigoferoid/millettioid clade</taxon>
        <taxon>Phaseoleae</taxon>
        <taxon>Clitoria</taxon>
    </lineage>
</organism>
<proteinExistence type="predicted"/>
<dbReference type="EMBL" id="JAYKXN010000003">
    <property type="protein sequence ID" value="KAK7304156.1"/>
    <property type="molecule type" value="Genomic_DNA"/>
</dbReference>
<comment type="caution">
    <text evidence="1">The sequence shown here is derived from an EMBL/GenBank/DDBJ whole genome shotgun (WGS) entry which is preliminary data.</text>
</comment>
<reference evidence="1 2" key="1">
    <citation type="submission" date="2024-01" db="EMBL/GenBank/DDBJ databases">
        <title>The genomes of 5 underutilized Papilionoideae crops provide insights into root nodulation and disease resistance.</title>
        <authorList>
            <person name="Yuan L."/>
        </authorList>
    </citation>
    <scope>NUCLEOTIDE SEQUENCE [LARGE SCALE GENOMIC DNA]</scope>
    <source>
        <strain evidence="1">LY-2023</strain>
        <tissue evidence="1">Leaf</tissue>
    </source>
</reference>
<accession>A0AAN9JUA1</accession>
<sequence>MVINVVASLLFVRSPPTLVLLRHDPPTASPPLEQFLPFWASTFFLHVPLLEILASHHKIDPEAELSFKELVSILTYECLNTCSKGSVDKFVMLYLWQGISQVEFYTWICFSILYSVCKKSRGESTMFQAQGCLKGFMVEDGVPLLPKGRD</sequence>
<dbReference type="Proteomes" id="UP001359559">
    <property type="component" value="Unassembled WGS sequence"/>
</dbReference>
<name>A0AAN9JUA1_CLITE</name>
<evidence type="ECO:0000313" key="2">
    <source>
        <dbReference type="Proteomes" id="UP001359559"/>
    </source>
</evidence>
<keyword evidence="2" id="KW-1185">Reference proteome</keyword>
<gene>
    <name evidence="1" type="ORF">RJT34_15238</name>
</gene>
<protein>
    <submittedName>
        <fullName evidence="1">Uncharacterized protein</fullName>
    </submittedName>
</protein>